<dbReference type="PANTHER" id="PTHR33602:SF1">
    <property type="entry name" value="REGULATORY PROTEIN RECX FAMILY PROTEIN"/>
    <property type="match status" value="1"/>
</dbReference>
<dbReference type="Proteomes" id="UP000321192">
    <property type="component" value="Unassembled WGS sequence"/>
</dbReference>
<comment type="function">
    <text evidence="5">Modulates RecA activity.</text>
</comment>
<sequence>MGEPSLRERALRHLARRDHSRAELARKLAPHGEPAEIEAVLERMRELGLQSDERYAEAFVRGKAARFGTARLRNELVRRGIDRDRIDEALADECVESEIERARAVLRGRFATPPADAREWARQARFLQTRGFAPELIRKLLKEPYDESA</sequence>
<evidence type="ECO:0000259" key="7">
    <source>
        <dbReference type="Pfam" id="PF21981"/>
    </source>
</evidence>
<evidence type="ECO:0000313" key="9">
    <source>
        <dbReference type="EMBL" id="TXH78301.1"/>
    </source>
</evidence>
<keyword evidence="4 5" id="KW-0963">Cytoplasm</keyword>
<feature type="domain" description="RecX first three-helical" evidence="8">
    <location>
        <begin position="7"/>
        <end position="44"/>
    </location>
</feature>
<dbReference type="HAMAP" id="MF_01114">
    <property type="entry name" value="RecX"/>
    <property type="match status" value="1"/>
</dbReference>
<evidence type="ECO:0000259" key="6">
    <source>
        <dbReference type="Pfam" id="PF02631"/>
    </source>
</evidence>
<accession>A0A5C7S6M1</accession>
<proteinExistence type="inferred from homology"/>
<dbReference type="Pfam" id="PF21981">
    <property type="entry name" value="RecX_HTH3"/>
    <property type="match status" value="1"/>
</dbReference>
<evidence type="ECO:0000256" key="4">
    <source>
        <dbReference type="ARBA" id="ARBA00022490"/>
    </source>
</evidence>
<gene>
    <name evidence="5 9" type="primary">recX</name>
    <name evidence="9" type="ORF">E6Q80_22965</name>
</gene>
<dbReference type="PANTHER" id="PTHR33602">
    <property type="entry name" value="REGULATORY PROTEIN RECX FAMILY PROTEIN"/>
    <property type="match status" value="1"/>
</dbReference>
<evidence type="ECO:0000256" key="3">
    <source>
        <dbReference type="ARBA" id="ARBA00018111"/>
    </source>
</evidence>
<dbReference type="InterPro" id="IPR003783">
    <property type="entry name" value="Regulatory_RecX"/>
</dbReference>
<feature type="domain" description="RecX second three-helical" evidence="6">
    <location>
        <begin position="51"/>
        <end position="90"/>
    </location>
</feature>
<dbReference type="GO" id="GO:0006282">
    <property type="term" value="P:regulation of DNA repair"/>
    <property type="evidence" value="ECO:0007669"/>
    <property type="project" value="UniProtKB-UniRule"/>
</dbReference>
<dbReference type="GO" id="GO:0005737">
    <property type="term" value="C:cytoplasm"/>
    <property type="evidence" value="ECO:0007669"/>
    <property type="project" value="UniProtKB-SubCell"/>
</dbReference>
<name>A0A5C7S6M1_THASP</name>
<dbReference type="Pfam" id="PF02631">
    <property type="entry name" value="RecX_HTH2"/>
    <property type="match status" value="1"/>
</dbReference>
<dbReference type="EMBL" id="SSFD01000394">
    <property type="protein sequence ID" value="TXH78301.1"/>
    <property type="molecule type" value="Genomic_DNA"/>
</dbReference>
<dbReference type="Pfam" id="PF21982">
    <property type="entry name" value="RecX_HTH1"/>
    <property type="match status" value="1"/>
</dbReference>
<dbReference type="InterPro" id="IPR053925">
    <property type="entry name" value="RecX_HTH_3rd"/>
</dbReference>
<evidence type="ECO:0000256" key="2">
    <source>
        <dbReference type="ARBA" id="ARBA00009695"/>
    </source>
</evidence>
<evidence type="ECO:0000259" key="8">
    <source>
        <dbReference type="Pfam" id="PF21982"/>
    </source>
</evidence>
<dbReference type="NCBIfam" id="NF001055">
    <property type="entry name" value="PRK00117.2-5"/>
    <property type="match status" value="1"/>
</dbReference>
<reference evidence="9 10" key="1">
    <citation type="submission" date="2018-09" db="EMBL/GenBank/DDBJ databases">
        <title>Metagenome Assembled Genomes from an Advanced Water Purification Facility.</title>
        <authorList>
            <person name="Stamps B.W."/>
            <person name="Spear J.R."/>
        </authorList>
    </citation>
    <scope>NUCLEOTIDE SEQUENCE [LARGE SCALE GENOMIC DNA]</scope>
    <source>
        <strain evidence="9">Bin_27_1</strain>
    </source>
</reference>
<dbReference type="AlphaFoldDB" id="A0A5C7S6M1"/>
<dbReference type="Gene3D" id="1.10.10.10">
    <property type="entry name" value="Winged helix-like DNA-binding domain superfamily/Winged helix DNA-binding domain"/>
    <property type="match status" value="3"/>
</dbReference>
<comment type="caution">
    <text evidence="9">The sequence shown here is derived from an EMBL/GenBank/DDBJ whole genome shotgun (WGS) entry which is preliminary data.</text>
</comment>
<evidence type="ECO:0000256" key="5">
    <source>
        <dbReference type="HAMAP-Rule" id="MF_01114"/>
    </source>
</evidence>
<dbReference type="InterPro" id="IPR036388">
    <property type="entry name" value="WH-like_DNA-bd_sf"/>
</dbReference>
<feature type="domain" description="RecX third three-helical" evidence="7">
    <location>
        <begin position="96"/>
        <end position="141"/>
    </location>
</feature>
<comment type="similarity">
    <text evidence="2 5">Belongs to the RecX family.</text>
</comment>
<organism evidence="9 10">
    <name type="scientific">Thauera aminoaromatica</name>
    <dbReference type="NCBI Taxonomy" id="164330"/>
    <lineage>
        <taxon>Bacteria</taxon>
        <taxon>Pseudomonadati</taxon>
        <taxon>Pseudomonadota</taxon>
        <taxon>Betaproteobacteria</taxon>
        <taxon>Rhodocyclales</taxon>
        <taxon>Zoogloeaceae</taxon>
        <taxon>Thauera</taxon>
    </lineage>
</organism>
<evidence type="ECO:0000313" key="10">
    <source>
        <dbReference type="Proteomes" id="UP000321192"/>
    </source>
</evidence>
<comment type="subcellular location">
    <subcellularLocation>
        <location evidence="1 5">Cytoplasm</location>
    </subcellularLocation>
</comment>
<dbReference type="InterPro" id="IPR053924">
    <property type="entry name" value="RecX_HTH_2nd"/>
</dbReference>
<dbReference type="InterPro" id="IPR053926">
    <property type="entry name" value="RecX_HTH_1st"/>
</dbReference>
<dbReference type="RefSeq" id="WP_276662687.1">
    <property type="nucleotide sequence ID" value="NZ_JAYRXT010000053.1"/>
</dbReference>
<evidence type="ECO:0000256" key="1">
    <source>
        <dbReference type="ARBA" id="ARBA00004496"/>
    </source>
</evidence>
<protein>
    <recommendedName>
        <fullName evidence="3 5">Regulatory protein RecX</fullName>
    </recommendedName>
</protein>